<accession>A0A8S5ND09</accession>
<sequence length="75" mass="8914">MEYKDGDTIYILLTKSQAESVMGEWIENNWGCDLTVHRSQKTKGRVVLETTDLMFAARVCQWHQYEKITYKRKKL</sequence>
<dbReference type="EMBL" id="BK015128">
    <property type="protein sequence ID" value="DAD92112.1"/>
    <property type="molecule type" value="Genomic_DNA"/>
</dbReference>
<protein>
    <submittedName>
        <fullName evidence="1">Uncharacterized protein</fullName>
    </submittedName>
</protein>
<proteinExistence type="predicted"/>
<organism evidence="1">
    <name type="scientific">Myoviridae sp. ct0Tg8</name>
    <dbReference type="NCBI Taxonomy" id="2826598"/>
    <lineage>
        <taxon>Viruses</taxon>
        <taxon>Duplodnaviria</taxon>
        <taxon>Heunggongvirae</taxon>
        <taxon>Uroviricota</taxon>
        <taxon>Caudoviricetes</taxon>
    </lineage>
</organism>
<name>A0A8S5ND09_9CAUD</name>
<reference evidence="1" key="1">
    <citation type="journal article" date="2021" name="Proc. Natl. Acad. Sci. U.S.A.">
        <title>A Catalog of Tens of Thousands of Viruses from Human Metagenomes Reveals Hidden Associations with Chronic Diseases.</title>
        <authorList>
            <person name="Tisza M.J."/>
            <person name="Buck C.B."/>
        </authorList>
    </citation>
    <scope>NUCLEOTIDE SEQUENCE</scope>
    <source>
        <strain evidence="1">Ct0Tg8</strain>
    </source>
</reference>
<evidence type="ECO:0000313" key="1">
    <source>
        <dbReference type="EMBL" id="DAD92112.1"/>
    </source>
</evidence>